<feature type="signal peptide" evidence="2">
    <location>
        <begin position="1"/>
        <end position="31"/>
    </location>
</feature>
<feature type="chain" id="PRO_5025539059" evidence="2">
    <location>
        <begin position="32"/>
        <end position="599"/>
    </location>
</feature>
<reference evidence="3 4" key="1">
    <citation type="submission" date="2019-11" db="EMBL/GenBank/DDBJ databases">
        <title>The genome sequence of Methylocystis heyeri.</title>
        <authorList>
            <person name="Oshkin I.Y."/>
            <person name="Miroshnikov K."/>
            <person name="Dedysh S.N."/>
        </authorList>
    </citation>
    <scope>NUCLEOTIDE SEQUENCE [LARGE SCALE GENOMIC DNA]</scope>
    <source>
        <strain evidence="3 4">H2</strain>
    </source>
</reference>
<feature type="region of interest" description="Disordered" evidence="1">
    <location>
        <begin position="100"/>
        <end position="127"/>
    </location>
</feature>
<evidence type="ECO:0000313" key="3">
    <source>
        <dbReference type="EMBL" id="QGM44262.1"/>
    </source>
</evidence>
<evidence type="ECO:0000256" key="1">
    <source>
        <dbReference type="SAM" id="MobiDB-lite"/>
    </source>
</evidence>
<proteinExistence type="predicted"/>
<protein>
    <submittedName>
        <fullName evidence="3">Uncharacterized protein</fullName>
    </submittedName>
</protein>
<dbReference type="Proteomes" id="UP000309061">
    <property type="component" value="Chromosome"/>
</dbReference>
<dbReference type="KEGG" id="mhey:H2LOC_000285"/>
<keyword evidence="4" id="KW-1185">Reference proteome</keyword>
<accession>A0A6B8KA10</accession>
<gene>
    <name evidence="3" type="ORF">H2LOC_000285</name>
</gene>
<dbReference type="OrthoDB" id="6057489at2"/>
<dbReference type="AlphaFoldDB" id="A0A6B8KA10"/>
<dbReference type="RefSeq" id="WP_136494571.1">
    <property type="nucleotide sequence ID" value="NZ_CP046052.1"/>
</dbReference>
<dbReference type="EMBL" id="CP046052">
    <property type="protein sequence ID" value="QGM44262.1"/>
    <property type="molecule type" value="Genomic_DNA"/>
</dbReference>
<evidence type="ECO:0000256" key="2">
    <source>
        <dbReference type="SAM" id="SignalP"/>
    </source>
</evidence>
<organism evidence="3 4">
    <name type="scientific">Methylocystis heyeri</name>
    <dbReference type="NCBI Taxonomy" id="391905"/>
    <lineage>
        <taxon>Bacteria</taxon>
        <taxon>Pseudomonadati</taxon>
        <taxon>Pseudomonadota</taxon>
        <taxon>Alphaproteobacteria</taxon>
        <taxon>Hyphomicrobiales</taxon>
        <taxon>Methylocystaceae</taxon>
        <taxon>Methylocystis</taxon>
    </lineage>
</organism>
<sequence>MSEPWDYPYKLFRRTLTFAALTLVAVASASAAEVSPVNSVDPGHGAPAAAAAATRKVVLSALPNATEAELFLRPRGVLGPLTGASAAEYARRKAIAASRVGRPLEAPRTPTPPTKVGSGGPQPLTPSPKVSFAGNGQADCAGATPPKTPSDQALAIGDAASPVVQVNNDCLSVWSPTGTRLLGPKTLQSFAGLAANEAVFDPRVLYDWYNHRFILAFGDSDLVGASYYDIAVSATDDPTGSWYVYRFATPSRGSAYNDFIRLGQDRQGVYLASNLFNLSGGAVGAFLYEEWVFLPKSALYAGTLGSNYWHQSGMQAYGLYTDSTQPANVWSPYDNPRAEFLVGSFNMNYGGGNCVNNCSGLVVWAIANPFGWINGGPSPEVSSVCCAGTSSYSLPPNASQPGAPNSIETLDVRITGQVTYKSGVLHAALTTGDTTWSDVLIYRILPSLTNEDTRCSGQYQFLCPQIGNAWTIEEARANYNGNFAFYPTPQPDLEGNVLTVFNFSGPSCAICYPGVGFGLSRAASNGGWADYGLLVAPGQAPYKSVYWGRYTAAAPLGVGFVSNGAVAVPGAGFAGSYVAANGNWATQIGDAAYTAQSQP</sequence>
<evidence type="ECO:0000313" key="4">
    <source>
        <dbReference type="Proteomes" id="UP000309061"/>
    </source>
</evidence>
<name>A0A6B8KA10_9HYPH</name>
<keyword evidence="2" id="KW-0732">Signal</keyword>